<name>A0A7D6E004_9MYCO</name>
<dbReference type="RefSeq" id="WP_180917412.1">
    <property type="nucleotide sequence ID" value="NZ_CP059165.1"/>
</dbReference>
<keyword evidence="2" id="KW-1133">Transmembrane helix</keyword>
<dbReference type="Pfam" id="PF05305">
    <property type="entry name" value="DUF732"/>
    <property type="match status" value="1"/>
</dbReference>
<dbReference type="InterPro" id="IPR007969">
    <property type="entry name" value="DUF732"/>
</dbReference>
<feature type="region of interest" description="Disordered" evidence="1">
    <location>
        <begin position="1"/>
        <end position="46"/>
    </location>
</feature>
<keyword evidence="5" id="KW-1185">Reference proteome</keyword>
<sequence>MVDPVGGADYNAGTNADSSSLAWSSSTEVPDIQRTPPGDARDPRDVTAAEPAIVEQSWSTAWSRALAVLLICLGLAAVIVVAGLVLASNDSTPTVTATQPTTTAPAAPATTTEIVSTPEQDRRFIAALNEKGIVFKNPDVAVSNGKAVCQSFAAKLSLAQVVAQFRQASPDFSDHAEDIVAVSVRAYCPQYSKLVAGI</sequence>
<keyword evidence="2" id="KW-0472">Membrane</keyword>
<reference evidence="4" key="2">
    <citation type="submission" date="2020-07" db="EMBL/GenBank/DDBJ databases">
        <authorList>
            <person name="Yu X."/>
        </authorList>
    </citation>
    <scope>NUCLEOTIDE SEQUENCE [LARGE SCALE GENOMIC DNA]</scope>
    <source>
        <strain evidence="4">24T</strain>
    </source>
</reference>
<organism evidence="4 5">
    <name type="scientific">Mycobacterium vicinigordonae</name>
    <dbReference type="NCBI Taxonomy" id="1719132"/>
    <lineage>
        <taxon>Bacteria</taxon>
        <taxon>Bacillati</taxon>
        <taxon>Actinomycetota</taxon>
        <taxon>Actinomycetes</taxon>
        <taxon>Mycobacteriales</taxon>
        <taxon>Mycobacteriaceae</taxon>
        <taxon>Mycobacterium</taxon>
    </lineage>
</organism>
<evidence type="ECO:0000313" key="4">
    <source>
        <dbReference type="EMBL" id="QLL08827.1"/>
    </source>
</evidence>
<evidence type="ECO:0000256" key="2">
    <source>
        <dbReference type="SAM" id="Phobius"/>
    </source>
</evidence>
<keyword evidence="2" id="KW-0812">Transmembrane</keyword>
<dbReference type="KEGG" id="mgor:H0P51_07950"/>
<dbReference type="AlphaFoldDB" id="A0A7D6E004"/>
<reference evidence="4" key="1">
    <citation type="submission" date="2020-07" db="EMBL/GenBank/DDBJ databases">
        <title>Description of Mycobacterium gordonae subsp. intergordonae subsp.nov. and Mycobacterium gordonae subsp. gordonae subsp. nov.</title>
        <authorList>
            <person name="Huang H."/>
        </authorList>
    </citation>
    <scope>NUCLEOTIDE SEQUENCE [LARGE SCALE GENOMIC DNA]</scope>
    <source>
        <strain evidence="4">24T</strain>
    </source>
</reference>
<feature type="domain" description="DUF732" evidence="3">
    <location>
        <begin position="120"/>
        <end position="190"/>
    </location>
</feature>
<evidence type="ECO:0000313" key="5">
    <source>
        <dbReference type="Proteomes" id="UP000510682"/>
    </source>
</evidence>
<evidence type="ECO:0000259" key="3">
    <source>
        <dbReference type="Pfam" id="PF05305"/>
    </source>
</evidence>
<gene>
    <name evidence="4" type="ORF">H0P51_07950</name>
</gene>
<protein>
    <submittedName>
        <fullName evidence="4">DUF732 domain-containing protein</fullName>
    </submittedName>
</protein>
<feature type="transmembrane region" description="Helical" evidence="2">
    <location>
        <begin position="65"/>
        <end position="87"/>
    </location>
</feature>
<dbReference type="EMBL" id="CP059165">
    <property type="protein sequence ID" value="QLL08827.1"/>
    <property type="molecule type" value="Genomic_DNA"/>
</dbReference>
<proteinExistence type="predicted"/>
<dbReference type="Proteomes" id="UP000510682">
    <property type="component" value="Chromosome"/>
</dbReference>
<evidence type="ECO:0000256" key="1">
    <source>
        <dbReference type="SAM" id="MobiDB-lite"/>
    </source>
</evidence>
<accession>A0A7D6E004</accession>